<keyword evidence="4" id="KW-1185">Reference proteome</keyword>
<dbReference type="PANTHER" id="PTHR15503:SF22">
    <property type="entry name" value="TRANSPOSON TY3-I GAG POLYPROTEIN"/>
    <property type="match status" value="1"/>
</dbReference>
<dbReference type="Gene3D" id="3.30.420.10">
    <property type="entry name" value="Ribonuclease H-like superfamily/Ribonuclease H"/>
    <property type="match status" value="1"/>
</dbReference>
<reference evidence="3" key="1">
    <citation type="submission" date="2023-06" db="EMBL/GenBank/DDBJ databases">
        <title>Male Hemibagrus guttatus genome.</title>
        <authorList>
            <person name="Bian C."/>
        </authorList>
    </citation>
    <scope>NUCLEOTIDE SEQUENCE</scope>
    <source>
        <strain evidence="3">Male_cb2023</strain>
        <tissue evidence="3">Muscle</tissue>
    </source>
</reference>
<dbReference type="InterPro" id="IPR001584">
    <property type="entry name" value="Integrase_cat-core"/>
</dbReference>
<dbReference type="AlphaFoldDB" id="A0AAE0Q2U2"/>
<dbReference type="PROSITE" id="PS50994">
    <property type="entry name" value="INTEGRASE"/>
    <property type="match status" value="1"/>
</dbReference>
<feature type="region of interest" description="Disordered" evidence="1">
    <location>
        <begin position="266"/>
        <end position="285"/>
    </location>
</feature>
<sequence>MPVGIPKNLPTAMEMATALFHHIFRIYGPPEDIVSDQGPQFTLRVWRAFCTHLGVNVSLSSGYHPQSNGQTDHQIKKSAGTCVLIVAMNNSTGSYRHRVQLISDQSKSSANGSEHFRLRRSSLTEYFAYHGSSGAARHHSAVRSSDPLPSRLQNQLRSASLAAPRDPPTACSMIREVFEYPAGGKDISVQLMELRQGSDTAADYAIRFHTLAAQSGWNDVSLLAVFWAGLKPELQTELACRAEETTLSQFVATAIRLDNLMHQHQAGPSHLSSVRSRNRPNYSSFREEVPEPMQLGRSRLAEQAQQQRSRMRLCYNSLIDSGAAVNLIDGALVERLGIPTFPCLPPLRITAIDSHPIGEGYLKRQTELLNFRVGLFHHERLPFYVTSLRPTP</sequence>
<dbReference type="InterPro" id="IPR005162">
    <property type="entry name" value="Retrotrans_gag_dom"/>
</dbReference>
<evidence type="ECO:0000256" key="1">
    <source>
        <dbReference type="SAM" id="MobiDB-lite"/>
    </source>
</evidence>
<dbReference type="PANTHER" id="PTHR15503">
    <property type="entry name" value="LDOC1 RELATED"/>
    <property type="match status" value="1"/>
</dbReference>
<dbReference type="CDD" id="cd00303">
    <property type="entry name" value="retropepsin_like"/>
    <property type="match status" value="1"/>
</dbReference>
<protein>
    <recommendedName>
        <fullName evidence="2">Integrase catalytic domain-containing protein</fullName>
    </recommendedName>
</protein>
<name>A0AAE0Q2U2_9TELE</name>
<dbReference type="Proteomes" id="UP001274896">
    <property type="component" value="Unassembled WGS sequence"/>
</dbReference>
<dbReference type="InterPro" id="IPR012337">
    <property type="entry name" value="RNaseH-like_sf"/>
</dbReference>
<dbReference type="InterPro" id="IPR036397">
    <property type="entry name" value="RNaseH_sf"/>
</dbReference>
<proteinExistence type="predicted"/>
<gene>
    <name evidence="3" type="ORF">QTP70_027660</name>
</gene>
<accession>A0AAE0Q2U2</accession>
<evidence type="ECO:0000259" key="2">
    <source>
        <dbReference type="PROSITE" id="PS50994"/>
    </source>
</evidence>
<dbReference type="SUPFAM" id="SSF53098">
    <property type="entry name" value="Ribonuclease H-like"/>
    <property type="match status" value="1"/>
</dbReference>
<feature type="compositionally biased region" description="Polar residues" evidence="1">
    <location>
        <begin position="270"/>
        <end position="284"/>
    </location>
</feature>
<evidence type="ECO:0000313" key="4">
    <source>
        <dbReference type="Proteomes" id="UP001274896"/>
    </source>
</evidence>
<organism evidence="3 4">
    <name type="scientific">Hemibagrus guttatus</name>
    <dbReference type="NCBI Taxonomy" id="175788"/>
    <lineage>
        <taxon>Eukaryota</taxon>
        <taxon>Metazoa</taxon>
        <taxon>Chordata</taxon>
        <taxon>Craniata</taxon>
        <taxon>Vertebrata</taxon>
        <taxon>Euteleostomi</taxon>
        <taxon>Actinopterygii</taxon>
        <taxon>Neopterygii</taxon>
        <taxon>Teleostei</taxon>
        <taxon>Ostariophysi</taxon>
        <taxon>Siluriformes</taxon>
        <taxon>Bagridae</taxon>
        <taxon>Hemibagrus</taxon>
    </lineage>
</organism>
<dbReference type="GO" id="GO:0015074">
    <property type="term" value="P:DNA integration"/>
    <property type="evidence" value="ECO:0007669"/>
    <property type="project" value="InterPro"/>
</dbReference>
<evidence type="ECO:0000313" key="3">
    <source>
        <dbReference type="EMBL" id="KAK3511973.1"/>
    </source>
</evidence>
<dbReference type="Pfam" id="PF03732">
    <property type="entry name" value="Retrotrans_gag"/>
    <property type="match status" value="1"/>
</dbReference>
<dbReference type="EMBL" id="JAUCMX010000024">
    <property type="protein sequence ID" value="KAK3511973.1"/>
    <property type="molecule type" value="Genomic_DNA"/>
</dbReference>
<comment type="caution">
    <text evidence="3">The sequence shown here is derived from an EMBL/GenBank/DDBJ whole genome shotgun (WGS) entry which is preliminary data.</text>
</comment>
<feature type="domain" description="Integrase catalytic" evidence="2">
    <location>
        <begin position="1"/>
        <end position="72"/>
    </location>
</feature>
<dbReference type="GO" id="GO:0003676">
    <property type="term" value="F:nucleic acid binding"/>
    <property type="evidence" value="ECO:0007669"/>
    <property type="project" value="InterPro"/>
</dbReference>
<dbReference type="InterPro" id="IPR032567">
    <property type="entry name" value="RTL1-rel"/>
</dbReference>